<sequence length="847" mass="93000">MSAANAKLIFVTCLVINCIIWAQSRYAVQYHPELAQPHKVSLWKRDTFSHSTYSNISLLLNAEPTCEPLAFEIGPKQCAHVQTVCPTSDTFLSIPYLQIHFCSDATTRPFIFVGLLFWLLFLFSTLGISASDFFTPNLATIAQFLGLDENVAGVTFLAFGNASPDVFSTFSAMRADSGSLAIGELLGAASFIVSCVVGSMCIIKPFKVDRTPFLRDVGFFTVAVGMLLVILWDGEILPWESWLLVFMYVVYAVTVVLGSWWERRQERRRRVEALIRAEYGEEESVSVVPPPPFRDEEPYHDIPPTSSTSDSLTVPIPLASPVPARGRAVSSPVPPRLGLQTQLPPRPRSRIESPSPSPLQTPHLTQMPSFSLVGALEFRQVVAELQNQASSSSLNIFDSPITPYAGGRYHHRHRSSSHNSVHLHSPSHSQELDPWDTALGLQLNDRSPRMSRRLDESITEDRDREEEYAPSRGEDVEPSPMTIPTIPSISRTPASPLSSASSSTDVEGYIPIIPTRRQRIGRILSRTYHILFPSLHHFRDKTLIGKIVSLLAAPAVMALTLTLPVVVMPYESIDAREEKLHSSQHGHHHNHHGNGNGVETRLVDFEEEGVDVARALIAEEEVQEDLHEMKYNKWLMAAQCACGPVFGVGVLFSRSAHVESLLIGTAIAGVIAGILVIIFADERPHPTLRMARCSMGFMVAIVWIMAIADEVVNVLQTFGFIFGLSDAIIGLTIFAVGNSLADLVANMSVAVFAPIMGFSACFGGPMLNILLGVGMSGSYIINQTAVPYKLHFTPTLVASTLGLLGLLLVTLVVVPMNGYMLSRKWGAFLVGAYFVVMGVNLFVELSL</sequence>
<accession>A0ACB8A4G9</accession>
<dbReference type="Proteomes" id="UP000790377">
    <property type="component" value="Unassembled WGS sequence"/>
</dbReference>
<evidence type="ECO:0000313" key="2">
    <source>
        <dbReference type="Proteomes" id="UP000790377"/>
    </source>
</evidence>
<keyword evidence="2" id="KW-1185">Reference proteome</keyword>
<evidence type="ECO:0000313" key="1">
    <source>
        <dbReference type="EMBL" id="KAH7907936.1"/>
    </source>
</evidence>
<organism evidence="1 2">
    <name type="scientific">Hygrophoropsis aurantiaca</name>
    <dbReference type="NCBI Taxonomy" id="72124"/>
    <lineage>
        <taxon>Eukaryota</taxon>
        <taxon>Fungi</taxon>
        <taxon>Dikarya</taxon>
        <taxon>Basidiomycota</taxon>
        <taxon>Agaricomycotina</taxon>
        <taxon>Agaricomycetes</taxon>
        <taxon>Agaricomycetidae</taxon>
        <taxon>Boletales</taxon>
        <taxon>Coniophorineae</taxon>
        <taxon>Hygrophoropsidaceae</taxon>
        <taxon>Hygrophoropsis</taxon>
    </lineage>
</organism>
<protein>
    <submittedName>
        <fullName evidence="1">Sodium/calcium exchanger protein-domain-containing protein</fullName>
    </submittedName>
</protein>
<comment type="caution">
    <text evidence="1">The sequence shown here is derived from an EMBL/GenBank/DDBJ whole genome shotgun (WGS) entry which is preliminary data.</text>
</comment>
<name>A0ACB8A4G9_9AGAM</name>
<dbReference type="EMBL" id="MU267858">
    <property type="protein sequence ID" value="KAH7907936.1"/>
    <property type="molecule type" value="Genomic_DNA"/>
</dbReference>
<gene>
    <name evidence="1" type="ORF">BJ138DRAFT_1092063</name>
</gene>
<proteinExistence type="predicted"/>
<reference evidence="1" key="1">
    <citation type="journal article" date="2021" name="New Phytol.">
        <title>Evolutionary innovations through gain and loss of genes in the ectomycorrhizal Boletales.</title>
        <authorList>
            <person name="Wu G."/>
            <person name="Miyauchi S."/>
            <person name="Morin E."/>
            <person name="Kuo A."/>
            <person name="Drula E."/>
            <person name="Varga T."/>
            <person name="Kohler A."/>
            <person name="Feng B."/>
            <person name="Cao Y."/>
            <person name="Lipzen A."/>
            <person name="Daum C."/>
            <person name="Hundley H."/>
            <person name="Pangilinan J."/>
            <person name="Johnson J."/>
            <person name="Barry K."/>
            <person name="LaButti K."/>
            <person name="Ng V."/>
            <person name="Ahrendt S."/>
            <person name="Min B."/>
            <person name="Choi I.G."/>
            <person name="Park H."/>
            <person name="Plett J.M."/>
            <person name="Magnuson J."/>
            <person name="Spatafora J.W."/>
            <person name="Nagy L.G."/>
            <person name="Henrissat B."/>
            <person name="Grigoriev I.V."/>
            <person name="Yang Z.L."/>
            <person name="Xu J."/>
            <person name="Martin F.M."/>
        </authorList>
    </citation>
    <scope>NUCLEOTIDE SEQUENCE</scope>
    <source>
        <strain evidence="1">ATCC 28755</strain>
    </source>
</reference>